<dbReference type="PROSITE" id="PS51318">
    <property type="entry name" value="TAT"/>
    <property type="match status" value="1"/>
</dbReference>
<dbReference type="InterPro" id="IPR038765">
    <property type="entry name" value="Papain-like_cys_pep_sf"/>
</dbReference>
<feature type="domain" description="Transglutaminase-like" evidence="2">
    <location>
        <begin position="214"/>
        <end position="288"/>
    </location>
</feature>
<dbReference type="EMBL" id="CP017755">
    <property type="protein sequence ID" value="AOZ09868.1"/>
    <property type="molecule type" value="Genomic_DNA"/>
</dbReference>
<gene>
    <name evidence="3" type="ORF">BKK80_29710</name>
</gene>
<dbReference type="Pfam" id="PF01841">
    <property type="entry name" value="Transglut_core"/>
    <property type="match status" value="1"/>
</dbReference>
<organism evidence="3 4">
    <name type="scientific">Cupriavidus malaysiensis</name>
    <dbReference type="NCBI Taxonomy" id="367825"/>
    <lineage>
        <taxon>Bacteria</taxon>
        <taxon>Pseudomonadati</taxon>
        <taxon>Pseudomonadota</taxon>
        <taxon>Betaproteobacteria</taxon>
        <taxon>Burkholderiales</taxon>
        <taxon>Burkholderiaceae</taxon>
        <taxon>Cupriavidus</taxon>
    </lineage>
</organism>
<dbReference type="InterPro" id="IPR006311">
    <property type="entry name" value="TAT_signal"/>
</dbReference>
<evidence type="ECO:0000313" key="4">
    <source>
        <dbReference type="Proteomes" id="UP000177515"/>
    </source>
</evidence>
<dbReference type="SMART" id="SM00460">
    <property type="entry name" value="TGc"/>
    <property type="match status" value="1"/>
</dbReference>
<feature type="signal peptide" evidence="1">
    <location>
        <begin position="1"/>
        <end position="30"/>
    </location>
</feature>
<protein>
    <submittedName>
        <fullName evidence="3">Transglutaminase</fullName>
    </submittedName>
</protein>
<reference evidence="3 4" key="1">
    <citation type="submission" date="2016-10" db="EMBL/GenBank/DDBJ databases">
        <title>Complete genome sequences of three Cupriavidus strains isolated from various Malaysian environments.</title>
        <authorList>
            <person name="Abdullah A.A.-A."/>
            <person name="Shafie N.A.H."/>
            <person name="Lau N.S."/>
        </authorList>
    </citation>
    <scope>NUCLEOTIDE SEQUENCE [LARGE SCALE GENOMIC DNA]</scope>
    <source>
        <strain evidence="3 4">USMAA1020</strain>
    </source>
</reference>
<keyword evidence="1" id="KW-0732">Signal</keyword>
<dbReference type="RefSeq" id="WP_071019093.1">
    <property type="nucleotide sequence ID" value="NZ_CP017755.1"/>
</dbReference>
<name>A0ABN4TRG6_9BURK</name>
<dbReference type="SUPFAM" id="SSF54001">
    <property type="entry name" value="Cysteine proteinases"/>
    <property type="match status" value="1"/>
</dbReference>
<evidence type="ECO:0000256" key="1">
    <source>
        <dbReference type="SAM" id="SignalP"/>
    </source>
</evidence>
<dbReference type="PANTHER" id="PTHR38339:SF1">
    <property type="entry name" value="TRANSGLUTAMINASE-LIKE DOMAIN-CONTAINING PROTEIN"/>
    <property type="match status" value="1"/>
</dbReference>
<accession>A0ABN4TRG6</accession>
<evidence type="ECO:0000313" key="3">
    <source>
        <dbReference type="EMBL" id="AOZ09868.1"/>
    </source>
</evidence>
<proteinExistence type="predicted"/>
<sequence length="375" mass="39407">MDRRAFLRLGAGTPALAGLSGLGLGLPAMAAAPAPDAAPAGLGWRTYEIVTEVALPAQAAPASVWLPATGGKLGDYQRTLATRWEAPAGQARAALAPGYDVRMVVVGWPEATDGPLRATLTQVVALRDRAVDLGQAPSPAVPRESAAVLREYLRPTRLLPLDGIVRDTALQVTAGAGDDVAKARALYQWVVDHTCRDASVRGCGTGDVAAMLRTGGIMNGKCADINALFVALSRAVGIPARDAYGVRVDLSQHGFKALGKDGDISKAQHCRAEFYTAGYGWVPVDPADVRKVALEEAPGGLPMDHAKVRAARALLFGAWEMNWVAYNHGHDVALPGSGAPPVPFLMYPNGHTVAGTLDSVDPDAFGYRIRSRRLA</sequence>
<dbReference type="PANTHER" id="PTHR38339">
    <property type="entry name" value="TRANSGLUTAMINASE DOMAIN PROTEIN"/>
    <property type="match status" value="1"/>
</dbReference>
<keyword evidence="4" id="KW-1185">Reference proteome</keyword>
<dbReference type="Proteomes" id="UP000177515">
    <property type="component" value="Chromosome 2"/>
</dbReference>
<evidence type="ECO:0000259" key="2">
    <source>
        <dbReference type="SMART" id="SM00460"/>
    </source>
</evidence>
<dbReference type="Gene3D" id="3.10.620.30">
    <property type="match status" value="1"/>
</dbReference>
<dbReference type="InterPro" id="IPR002931">
    <property type="entry name" value="Transglutaminase-like"/>
</dbReference>
<feature type="chain" id="PRO_5046451340" evidence="1">
    <location>
        <begin position="31"/>
        <end position="375"/>
    </location>
</feature>